<organism evidence="1 2">
    <name type="scientific">Tetraparma gracilis</name>
    <dbReference type="NCBI Taxonomy" id="2962635"/>
    <lineage>
        <taxon>Eukaryota</taxon>
        <taxon>Sar</taxon>
        <taxon>Stramenopiles</taxon>
        <taxon>Ochrophyta</taxon>
        <taxon>Bolidophyceae</taxon>
        <taxon>Parmales</taxon>
        <taxon>Triparmaceae</taxon>
        <taxon>Tetraparma</taxon>
    </lineage>
</organism>
<proteinExistence type="predicted"/>
<gene>
    <name evidence="1" type="ORF">TeGR_g8902</name>
</gene>
<dbReference type="Proteomes" id="UP001165060">
    <property type="component" value="Unassembled WGS sequence"/>
</dbReference>
<accession>A0ABQ6MPB3</accession>
<dbReference type="EMBL" id="BRYB01003042">
    <property type="protein sequence ID" value="GMI29524.1"/>
    <property type="molecule type" value="Genomic_DNA"/>
</dbReference>
<reference evidence="1 2" key="1">
    <citation type="journal article" date="2023" name="Commun. Biol.">
        <title>Genome analysis of Parmales, the sister group of diatoms, reveals the evolutionary specialization of diatoms from phago-mixotrophs to photoautotrophs.</title>
        <authorList>
            <person name="Ban H."/>
            <person name="Sato S."/>
            <person name="Yoshikawa S."/>
            <person name="Yamada K."/>
            <person name="Nakamura Y."/>
            <person name="Ichinomiya M."/>
            <person name="Sato N."/>
            <person name="Blanc-Mathieu R."/>
            <person name="Endo H."/>
            <person name="Kuwata A."/>
            <person name="Ogata H."/>
        </authorList>
    </citation>
    <scope>NUCLEOTIDE SEQUENCE [LARGE SCALE GENOMIC DNA]</scope>
</reference>
<protein>
    <submittedName>
        <fullName evidence="1">Uncharacterized protein</fullName>
    </submittedName>
</protein>
<keyword evidence="2" id="KW-1185">Reference proteome</keyword>
<evidence type="ECO:0000313" key="1">
    <source>
        <dbReference type="EMBL" id="GMI29524.1"/>
    </source>
</evidence>
<sequence length="250" mass="27987">YLTKGDPNRFNADSERKFYGKEDTLRMTAWAQRMAVQFSNSSKLFADLPPEIRFVDAAMSIPTGTEVRRYASEVFCREEGVEPAALREGVRRLVVQLENMQPDPYGKLTRIVSDLSSALAVGTPDEREIYDDYLYSADPAGPAAFQTYQFEKTDLDMLRFLENEVDVKEGGVGPIDEVMRQFGLGKAVDAMSTKKDGRPMELGWLDLLPEPAMRVREEDQEEEGDGAVVEFEEDPGDEGLVLPVVNAADE</sequence>
<feature type="non-terminal residue" evidence="1">
    <location>
        <position position="1"/>
    </location>
</feature>
<comment type="caution">
    <text evidence="1">The sequence shown here is derived from an EMBL/GenBank/DDBJ whole genome shotgun (WGS) entry which is preliminary data.</text>
</comment>
<name>A0ABQ6MPB3_9STRA</name>
<evidence type="ECO:0000313" key="2">
    <source>
        <dbReference type="Proteomes" id="UP001165060"/>
    </source>
</evidence>